<protein>
    <recommendedName>
        <fullName evidence="3">N-acetyltransferase domain-containing protein</fullName>
    </recommendedName>
</protein>
<sequence>MTTRPISLTTRTGEQIRVRLLDSLPSREHAIVSASEGFGQPIDPALSLDVEEHLDACHFGFQFLDADGQIAGFTLFKHFDDLLCGGGMMIRPRFQKSGLVREGIKLARDRTQARFLAYRTQSPRMWSAGRSVTRIWGLAQMLVIIL</sequence>
<dbReference type="InterPro" id="IPR016181">
    <property type="entry name" value="Acyl_CoA_acyltransferase"/>
</dbReference>
<gene>
    <name evidence="1" type="ORF">COV05_03200</name>
</gene>
<reference evidence="2" key="1">
    <citation type="submission" date="2017-09" db="EMBL/GenBank/DDBJ databases">
        <title>Depth-based differentiation of microbial function through sediment-hosted aquifers and enrichment of novel symbionts in the deep terrestrial subsurface.</title>
        <authorList>
            <person name="Probst A.J."/>
            <person name="Ladd B."/>
            <person name="Jarett J.K."/>
            <person name="Geller-Mcgrath D.E."/>
            <person name="Sieber C.M.K."/>
            <person name="Emerson J.B."/>
            <person name="Anantharaman K."/>
            <person name="Thomas B.C."/>
            <person name="Malmstrom R."/>
            <person name="Stieglmeier M."/>
            <person name="Klingl A."/>
            <person name="Woyke T."/>
            <person name="Ryan C.M."/>
            <person name="Banfield J.F."/>
        </authorList>
    </citation>
    <scope>NUCLEOTIDE SEQUENCE [LARGE SCALE GENOMIC DNA]</scope>
</reference>
<evidence type="ECO:0000313" key="1">
    <source>
        <dbReference type="EMBL" id="PJE76744.1"/>
    </source>
</evidence>
<evidence type="ECO:0000313" key="2">
    <source>
        <dbReference type="Proteomes" id="UP000231436"/>
    </source>
</evidence>
<name>A0A2M8LH18_9BACT</name>
<dbReference type="AlphaFoldDB" id="A0A2M8LH18"/>
<dbReference type="Proteomes" id="UP000231436">
    <property type="component" value="Unassembled WGS sequence"/>
</dbReference>
<accession>A0A2M8LH18</accession>
<dbReference type="EMBL" id="PFEU01000015">
    <property type="protein sequence ID" value="PJE76744.1"/>
    <property type="molecule type" value="Genomic_DNA"/>
</dbReference>
<comment type="caution">
    <text evidence="1">The sequence shown here is derived from an EMBL/GenBank/DDBJ whole genome shotgun (WGS) entry which is preliminary data.</text>
</comment>
<evidence type="ECO:0008006" key="3">
    <source>
        <dbReference type="Google" id="ProtNLM"/>
    </source>
</evidence>
<dbReference type="SUPFAM" id="SSF55729">
    <property type="entry name" value="Acyl-CoA N-acyltransferases (Nat)"/>
    <property type="match status" value="1"/>
</dbReference>
<organism evidence="1 2">
    <name type="scientific">Candidatus Uhrbacteria bacterium CG10_big_fil_rev_8_21_14_0_10_48_16</name>
    <dbReference type="NCBI Taxonomy" id="1975038"/>
    <lineage>
        <taxon>Bacteria</taxon>
        <taxon>Candidatus Uhriibacteriota</taxon>
    </lineage>
</organism>
<proteinExistence type="predicted"/>